<evidence type="ECO:0000313" key="3">
    <source>
        <dbReference type="EMBL" id="GBC63877.1"/>
    </source>
</evidence>
<proteinExistence type="predicted"/>
<dbReference type="Pfam" id="PF01979">
    <property type="entry name" value="Amidohydro_1"/>
    <property type="match status" value="1"/>
</dbReference>
<feature type="domain" description="Amidohydrolase-related" evidence="2">
    <location>
        <begin position="66"/>
        <end position="379"/>
    </location>
</feature>
<dbReference type="EMBL" id="BEXT01000001">
    <property type="protein sequence ID" value="GBC63877.1"/>
    <property type="molecule type" value="Genomic_DNA"/>
</dbReference>
<evidence type="ECO:0000313" key="4">
    <source>
        <dbReference type="Proteomes" id="UP000288096"/>
    </source>
</evidence>
<keyword evidence="4" id="KW-1185">Reference proteome</keyword>
<dbReference type="InterPro" id="IPR050287">
    <property type="entry name" value="MTA/SAH_deaminase"/>
</dbReference>
<name>A0A401G3R0_9BACT</name>
<dbReference type="PANTHER" id="PTHR43794:SF11">
    <property type="entry name" value="AMIDOHYDROLASE-RELATED DOMAIN-CONTAINING PROTEIN"/>
    <property type="match status" value="1"/>
</dbReference>
<organism evidence="3 4">
    <name type="scientific">Desulfonema ishimotonii</name>
    <dbReference type="NCBI Taxonomy" id="45657"/>
    <lineage>
        <taxon>Bacteria</taxon>
        <taxon>Pseudomonadati</taxon>
        <taxon>Thermodesulfobacteriota</taxon>
        <taxon>Desulfobacteria</taxon>
        <taxon>Desulfobacterales</taxon>
        <taxon>Desulfococcaceae</taxon>
        <taxon>Desulfonema</taxon>
    </lineage>
</organism>
<dbReference type="Gene3D" id="3.20.20.140">
    <property type="entry name" value="Metal-dependent hydrolases"/>
    <property type="match status" value="1"/>
</dbReference>
<accession>A0A401G3R0</accession>
<dbReference type="SUPFAM" id="SSF51338">
    <property type="entry name" value="Composite domain of metallo-dependent hydrolases"/>
    <property type="match status" value="1"/>
</dbReference>
<evidence type="ECO:0000259" key="2">
    <source>
        <dbReference type="Pfam" id="PF01979"/>
    </source>
</evidence>
<reference evidence="4" key="1">
    <citation type="submission" date="2017-11" db="EMBL/GenBank/DDBJ databases">
        <authorList>
            <person name="Watanabe M."/>
            <person name="Kojima H."/>
        </authorList>
    </citation>
    <scope>NUCLEOTIDE SEQUENCE [LARGE SCALE GENOMIC DNA]</scope>
    <source>
        <strain evidence="4">Tokyo 01</strain>
    </source>
</reference>
<evidence type="ECO:0000256" key="1">
    <source>
        <dbReference type="ARBA" id="ARBA00022801"/>
    </source>
</evidence>
<dbReference type="GO" id="GO:0016810">
    <property type="term" value="F:hydrolase activity, acting on carbon-nitrogen (but not peptide) bonds"/>
    <property type="evidence" value="ECO:0007669"/>
    <property type="project" value="InterPro"/>
</dbReference>
<dbReference type="InterPro" id="IPR006680">
    <property type="entry name" value="Amidohydro-rel"/>
</dbReference>
<dbReference type="AlphaFoldDB" id="A0A401G3R0"/>
<protein>
    <submittedName>
        <fullName evidence="3">Amidohydrolase</fullName>
    </submittedName>
</protein>
<comment type="caution">
    <text evidence="3">The sequence shown here is derived from an EMBL/GenBank/DDBJ whole genome shotgun (WGS) entry which is preliminary data.</text>
</comment>
<reference evidence="4" key="2">
    <citation type="submission" date="2019-01" db="EMBL/GenBank/DDBJ databases">
        <title>Genome sequence of Desulfonema ishimotonii strain Tokyo 01.</title>
        <authorList>
            <person name="Fukui M."/>
        </authorList>
    </citation>
    <scope>NUCLEOTIDE SEQUENCE [LARGE SCALE GENOMIC DNA]</scope>
    <source>
        <strain evidence="4">Tokyo 01</strain>
    </source>
</reference>
<dbReference type="Proteomes" id="UP000288096">
    <property type="component" value="Unassembled WGS sequence"/>
</dbReference>
<sequence length="399" mass="42282">MTASHPRIRPVSTGTGVEIHRAGWVMATPQTLFRDGFVAVENGVIREVGHGRPTLSGPVTDHGPGTLMPGLINAHTHLELSALHGRLSLENGFQDWVRQLLITRESLGHEALVRGAESGISALRESGCVGVGEISTLGLTRDMLHVSGLSGVWFREYLGSELPADLRLRPETGECCSDALAGHAPHTTGPKLLRALRAATSAAGLPFSLHLDESADEVEFLTTGKGAWADFLTRRGIDFSDWGLPVKSPVLYAARMGILDRRTLVVHLIHARKGEFEVLKAHQVSVCLCPRSNSNLHNALPDLPGMLAAGLAPCVGTDSLASADSLSLFDEIRFTAGAFPSVSPATLLGMATLNGARALGLADRFGTLTPGKRGKFIYIPVTASGPSTLSEAIIHESSA</sequence>
<dbReference type="InterPro" id="IPR011059">
    <property type="entry name" value="Metal-dep_hydrolase_composite"/>
</dbReference>
<dbReference type="InterPro" id="IPR032466">
    <property type="entry name" value="Metal_Hydrolase"/>
</dbReference>
<gene>
    <name evidence="3" type="ORF">DENIS_4876</name>
</gene>
<dbReference type="PANTHER" id="PTHR43794">
    <property type="entry name" value="AMINOHYDROLASE SSNA-RELATED"/>
    <property type="match status" value="1"/>
</dbReference>
<dbReference type="SUPFAM" id="SSF51556">
    <property type="entry name" value="Metallo-dependent hydrolases"/>
    <property type="match status" value="1"/>
</dbReference>
<keyword evidence="1 3" id="KW-0378">Hydrolase</keyword>